<keyword evidence="4" id="KW-1185">Reference proteome</keyword>
<gene>
    <name evidence="3" type="ordered locus">KRH_05190</name>
</gene>
<evidence type="ECO:0000259" key="2">
    <source>
        <dbReference type="Pfam" id="PF12728"/>
    </source>
</evidence>
<dbReference type="NCBIfam" id="TIGR01764">
    <property type="entry name" value="excise"/>
    <property type="match status" value="1"/>
</dbReference>
<dbReference type="InterPro" id="IPR041657">
    <property type="entry name" value="HTH_17"/>
</dbReference>
<evidence type="ECO:0000256" key="1">
    <source>
        <dbReference type="SAM" id="MobiDB-lite"/>
    </source>
</evidence>
<evidence type="ECO:0000313" key="3">
    <source>
        <dbReference type="EMBL" id="BAG28866.1"/>
    </source>
</evidence>
<dbReference type="Pfam" id="PF12728">
    <property type="entry name" value="HTH_17"/>
    <property type="match status" value="1"/>
</dbReference>
<proteinExistence type="predicted"/>
<sequence>MVGHHDPAFQHAAGHCDQPRTESGGAGGVPADQSEDRGLAPAVVGDGIDDPHAVLGAPAGPVPRAALRLPLPLVPRPRTGGRRLRGHLAADSWAGTARAGGRLLREGHAPPRRRAGRQCQSWKDPQLLTGTNLVPRYPLWRSTYGSGCGRARAADHLGISRPTLVKLLEQGDIPFTKVGRHRRVLLTDLIAYEERLEKTRREGLRQATHEAANHGTYFDIPADPATR</sequence>
<protein>
    <recommendedName>
        <fullName evidence="2">Helix-turn-helix domain-containing protein</fullName>
    </recommendedName>
</protein>
<dbReference type="GO" id="GO:0003677">
    <property type="term" value="F:DNA binding"/>
    <property type="evidence" value="ECO:0007669"/>
    <property type="project" value="InterPro"/>
</dbReference>
<name>B2GHM7_KOCRD</name>
<dbReference type="HOGENOM" id="CLU_1218460_0_0_11"/>
<dbReference type="Proteomes" id="UP000008838">
    <property type="component" value="Chromosome"/>
</dbReference>
<dbReference type="eggNOG" id="COG3311">
    <property type="taxonomic scope" value="Bacteria"/>
</dbReference>
<dbReference type="STRING" id="378753.KRH_05190"/>
<dbReference type="InterPro" id="IPR010093">
    <property type="entry name" value="SinI_DNA-bd"/>
</dbReference>
<feature type="domain" description="Helix-turn-helix" evidence="2">
    <location>
        <begin position="153"/>
        <end position="194"/>
    </location>
</feature>
<accession>B2GHM7</accession>
<organism evidence="3 4">
    <name type="scientific">Kocuria rhizophila (strain ATCC 9341 / DSM 348 / NBRC 103217 / DC2201)</name>
    <dbReference type="NCBI Taxonomy" id="378753"/>
    <lineage>
        <taxon>Bacteria</taxon>
        <taxon>Bacillati</taxon>
        <taxon>Actinomycetota</taxon>
        <taxon>Actinomycetes</taxon>
        <taxon>Micrococcales</taxon>
        <taxon>Micrococcaceae</taxon>
        <taxon>Kocuria</taxon>
    </lineage>
</organism>
<dbReference type="EMBL" id="AP009152">
    <property type="protein sequence ID" value="BAG28866.1"/>
    <property type="molecule type" value="Genomic_DNA"/>
</dbReference>
<feature type="region of interest" description="Disordered" evidence="1">
    <location>
        <begin position="1"/>
        <end position="45"/>
    </location>
</feature>
<evidence type="ECO:0000313" key="4">
    <source>
        <dbReference type="Proteomes" id="UP000008838"/>
    </source>
</evidence>
<reference evidence="3 4" key="1">
    <citation type="journal article" date="2008" name="J. Bacteriol.">
        <title>Complete genome sequence of the soil actinomycete Kocuria rhizophila.</title>
        <authorList>
            <person name="Takarada H."/>
            <person name="Sekine M."/>
            <person name="Kosugi H."/>
            <person name="Matsuo Y."/>
            <person name="Fujisawa T."/>
            <person name="Omata S."/>
            <person name="Kishi E."/>
            <person name="Shimizu A."/>
            <person name="Tsukatani N."/>
            <person name="Tanikawa S."/>
            <person name="Fujita N."/>
            <person name="Harayama S."/>
        </authorList>
    </citation>
    <scope>NUCLEOTIDE SEQUENCE [LARGE SCALE GENOMIC DNA]</scope>
    <source>
        <strain evidence="4">ATCC 9341 / DSM 348 / NBRC 103217 / DC2201</strain>
    </source>
</reference>
<dbReference type="AlphaFoldDB" id="B2GHM7"/>
<dbReference type="KEGG" id="krh:KRH_05190"/>